<name>A0A9W4MWS1_PENNA</name>
<protein>
    <submittedName>
        <fullName evidence="1">Uncharacterized protein</fullName>
    </submittedName>
</protein>
<reference evidence="1" key="1">
    <citation type="submission" date="2021-07" db="EMBL/GenBank/DDBJ databases">
        <authorList>
            <person name="Branca A.L. A."/>
        </authorList>
    </citation>
    <scope>NUCLEOTIDE SEQUENCE</scope>
</reference>
<dbReference type="OrthoDB" id="3900342at2759"/>
<evidence type="ECO:0000313" key="1">
    <source>
        <dbReference type="EMBL" id="CAG8201295.1"/>
    </source>
</evidence>
<proteinExistence type="predicted"/>
<dbReference type="Proteomes" id="UP001153461">
    <property type="component" value="Unassembled WGS sequence"/>
</dbReference>
<gene>
    <name evidence="1" type="ORF">PNAL_LOCUS7505</name>
</gene>
<comment type="caution">
    <text evidence="1">The sequence shown here is derived from an EMBL/GenBank/DDBJ whole genome shotgun (WGS) entry which is preliminary data.</text>
</comment>
<accession>A0A9W4MWS1</accession>
<organism evidence="1 2">
    <name type="scientific">Penicillium nalgiovense</name>
    <dbReference type="NCBI Taxonomy" id="60175"/>
    <lineage>
        <taxon>Eukaryota</taxon>
        <taxon>Fungi</taxon>
        <taxon>Dikarya</taxon>
        <taxon>Ascomycota</taxon>
        <taxon>Pezizomycotina</taxon>
        <taxon>Eurotiomycetes</taxon>
        <taxon>Eurotiomycetidae</taxon>
        <taxon>Eurotiales</taxon>
        <taxon>Aspergillaceae</taxon>
        <taxon>Penicillium</taxon>
    </lineage>
</organism>
<evidence type="ECO:0000313" key="2">
    <source>
        <dbReference type="Proteomes" id="UP001153461"/>
    </source>
</evidence>
<dbReference type="EMBL" id="CAJVNV010000444">
    <property type="protein sequence ID" value="CAG8201295.1"/>
    <property type="molecule type" value="Genomic_DNA"/>
</dbReference>
<sequence length="71" mass="8009">MFRLPRSYCHNASNAMSVQDLANQSSSRAHGYTEDSEISARSVEQEQAARGAFIEWLDLEYSANLILKQTN</sequence>
<dbReference type="AlphaFoldDB" id="A0A9W4MWS1"/>